<sequence length="153" mass="17719">MVNKVALVEEVTIKQANIKDAERITTLGEQLGYSLTIQQVEQRLNKIQNDAEHIVYVATLANEYVIGWAHAHICDLLIMPKQAILLGLVVDKDYHHHGIGRYLMQYIEQWAVLKECDGVMLRSNIKRKEAYLFYEKIGYINIKQSLAFYKQLI</sequence>
<evidence type="ECO:0000259" key="1">
    <source>
        <dbReference type="PROSITE" id="PS51186"/>
    </source>
</evidence>
<comment type="caution">
    <text evidence="2">The sequence shown here is derived from an EMBL/GenBank/DDBJ whole genome shotgun (WGS) entry which is preliminary data.</text>
</comment>
<dbReference type="EMBL" id="JACKZP010000019">
    <property type="protein sequence ID" value="MBC1301730.1"/>
    <property type="molecule type" value="Genomic_DNA"/>
</dbReference>
<accession>A0ABR6S5Q9</accession>
<evidence type="ECO:0000313" key="3">
    <source>
        <dbReference type="Proteomes" id="UP000570851"/>
    </source>
</evidence>
<dbReference type="Proteomes" id="UP000570851">
    <property type="component" value="Unassembled WGS sequence"/>
</dbReference>
<evidence type="ECO:0000313" key="2">
    <source>
        <dbReference type="EMBL" id="MBC1301730.1"/>
    </source>
</evidence>
<dbReference type="PROSITE" id="PS51186">
    <property type="entry name" value="GNAT"/>
    <property type="match status" value="1"/>
</dbReference>
<dbReference type="RefSeq" id="WP_011320759.1">
    <property type="nucleotide sequence ID" value="NZ_JACKZP010000019.1"/>
</dbReference>
<dbReference type="Gene3D" id="3.40.630.30">
    <property type="match status" value="1"/>
</dbReference>
<name>A0ABR6S5Q9_ANAVA</name>
<dbReference type="CDD" id="cd04301">
    <property type="entry name" value="NAT_SF"/>
    <property type="match status" value="1"/>
</dbReference>
<dbReference type="SUPFAM" id="SSF55729">
    <property type="entry name" value="Acyl-CoA N-acyltransferases (Nat)"/>
    <property type="match status" value="1"/>
</dbReference>
<dbReference type="InterPro" id="IPR000182">
    <property type="entry name" value="GNAT_dom"/>
</dbReference>
<keyword evidence="3" id="KW-1185">Reference proteome</keyword>
<gene>
    <name evidence="2" type="ORF">GNE12_07340</name>
</gene>
<dbReference type="GeneID" id="58726884"/>
<dbReference type="InterPro" id="IPR016181">
    <property type="entry name" value="Acyl_CoA_acyltransferase"/>
</dbReference>
<reference evidence="2 3" key="1">
    <citation type="submission" date="2019-11" db="EMBL/GenBank/DDBJ databases">
        <title>Comparison of genomes from free-living endosymbiotic cyanobacteria isolated from Azolla.</title>
        <authorList>
            <person name="Thiel T."/>
            <person name="Pratte B."/>
        </authorList>
    </citation>
    <scope>NUCLEOTIDE SEQUENCE [LARGE SCALE GENOMIC DNA]</scope>
    <source>
        <strain evidence="2 3">N2B</strain>
    </source>
</reference>
<feature type="domain" description="N-acetyltransferase" evidence="1">
    <location>
        <begin position="11"/>
        <end position="153"/>
    </location>
</feature>
<protein>
    <submittedName>
        <fullName evidence="2">GNAT family N-acetyltransferase</fullName>
    </submittedName>
</protein>
<organism evidence="2 3">
    <name type="scientific">Trichormus variabilis N2B</name>
    <dbReference type="NCBI Taxonomy" id="2681315"/>
    <lineage>
        <taxon>Bacteria</taxon>
        <taxon>Bacillati</taxon>
        <taxon>Cyanobacteriota</taxon>
        <taxon>Cyanophyceae</taxon>
        <taxon>Nostocales</taxon>
        <taxon>Nostocaceae</taxon>
        <taxon>Trichormus</taxon>
    </lineage>
</organism>
<proteinExistence type="predicted"/>
<dbReference type="Pfam" id="PF00583">
    <property type="entry name" value="Acetyltransf_1"/>
    <property type="match status" value="1"/>
</dbReference>